<feature type="transmembrane region" description="Helical" evidence="1">
    <location>
        <begin position="139"/>
        <end position="157"/>
    </location>
</feature>
<feature type="transmembrane region" description="Helical" evidence="1">
    <location>
        <begin position="177"/>
        <end position="197"/>
    </location>
</feature>
<feature type="transmembrane region" description="Helical" evidence="1">
    <location>
        <begin position="12"/>
        <end position="31"/>
    </location>
</feature>
<name>A0A4V2MHW6_9SPHI</name>
<protein>
    <recommendedName>
        <fullName evidence="4">FAR-17a/AIG1-like protein</fullName>
    </recommendedName>
</protein>
<keyword evidence="3" id="KW-1185">Reference proteome</keyword>
<gene>
    <name evidence="2" type="ORF">EZ428_20460</name>
</gene>
<dbReference type="Proteomes" id="UP000292884">
    <property type="component" value="Unassembled WGS sequence"/>
</dbReference>
<keyword evidence="1" id="KW-1133">Transmembrane helix</keyword>
<proteinExistence type="predicted"/>
<evidence type="ECO:0000313" key="2">
    <source>
        <dbReference type="EMBL" id="TCC88096.1"/>
    </source>
</evidence>
<feature type="transmembrane region" description="Helical" evidence="1">
    <location>
        <begin position="110"/>
        <end position="127"/>
    </location>
</feature>
<dbReference type="NCBIfam" id="NF038065">
    <property type="entry name" value="Pr6Pr"/>
    <property type="match status" value="1"/>
</dbReference>
<evidence type="ECO:0008006" key="4">
    <source>
        <dbReference type="Google" id="ProtNLM"/>
    </source>
</evidence>
<feature type="transmembrane region" description="Helical" evidence="1">
    <location>
        <begin position="37"/>
        <end position="61"/>
    </location>
</feature>
<comment type="caution">
    <text evidence="2">The sequence shown here is derived from an EMBL/GenBank/DDBJ whole genome shotgun (WGS) entry which is preliminary data.</text>
</comment>
<sequence>MQNKPTNPIEKFFKAFLSLITWFAIILQLYLTNGSFFNFISYFTILSNILVALSLTSSLFFPNTTLGKYFSLVKVQSAIALYIFIVGLVYNLVLRGIWSPTGWQLVVDNLLHVAVPVVYVVYWLIYIPKGLLNWVDGLVWAYFPLAYLIYSLIRGHVVGWYPYPFLDVNKIGYQKVLINSGFMVIAFFVVGLFMIAFNKLTKKNKSTI</sequence>
<dbReference type="InterPro" id="IPR049713">
    <property type="entry name" value="Pr6Pr-like"/>
</dbReference>
<keyword evidence="1" id="KW-0472">Membrane</keyword>
<evidence type="ECO:0000256" key="1">
    <source>
        <dbReference type="SAM" id="Phobius"/>
    </source>
</evidence>
<dbReference type="OrthoDB" id="9809977at2"/>
<organism evidence="2 3">
    <name type="scientific">Pedobacter frigiditerrae</name>
    <dbReference type="NCBI Taxonomy" id="2530452"/>
    <lineage>
        <taxon>Bacteria</taxon>
        <taxon>Pseudomonadati</taxon>
        <taxon>Bacteroidota</taxon>
        <taxon>Sphingobacteriia</taxon>
        <taxon>Sphingobacteriales</taxon>
        <taxon>Sphingobacteriaceae</taxon>
        <taxon>Pedobacter</taxon>
    </lineage>
</organism>
<dbReference type="EMBL" id="SJSK01000006">
    <property type="protein sequence ID" value="TCC88096.1"/>
    <property type="molecule type" value="Genomic_DNA"/>
</dbReference>
<evidence type="ECO:0000313" key="3">
    <source>
        <dbReference type="Proteomes" id="UP000292884"/>
    </source>
</evidence>
<dbReference type="RefSeq" id="WP_131555060.1">
    <property type="nucleotide sequence ID" value="NZ_SJSK01000006.1"/>
</dbReference>
<keyword evidence="1" id="KW-0812">Transmembrane</keyword>
<reference evidence="2 3" key="1">
    <citation type="submission" date="2019-02" db="EMBL/GenBank/DDBJ databases">
        <title>Pedobacter sp. RP-1-13 sp. nov., isolated from Arctic soil.</title>
        <authorList>
            <person name="Dahal R.H."/>
        </authorList>
    </citation>
    <scope>NUCLEOTIDE SEQUENCE [LARGE SCALE GENOMIC DNA]</scope>
    <source>
        <strain evidence="2 3">RP-1-13</strain>
    </source>
</reference>
<dbReference type="AlphaFoldDB" id="A0A4V2MHW6"/>
<accession>A0A4V2MHW6</accession>
<feature type="transmembrane region" description="Helical" evidence="1">
    <location>
        <begin position="73"/>
        <end position="98"/>
    </location>
</feature>